<accession>A0AAV6FYV1</accession>
<dbReference type="InterPro" id="IPR045109">
    <property type="entry name" value="LSDs-like"/>
</dbReference>
<evidence type="ECO:0000256" key="1">
    <source>
        <dbReference type="ARBA" id="ARBA00004123"/>
    </source>
</evidence>
<comment type="caution">
    <text evidence="6">The sequence shown here is derived from an EMBL/GenBank/DDBJ whole genome shotgun (WGS) entry which is preliminary data.</text>
</comment>
<dbReference type="GO" id="GO:0000785">
    <property type="term" value="C:chromatin"/>
    <property type="evidence" value="ECO:0007669"/>
    <property type="project" value="TreeGrafter"/>
</dbReference>
<feature type="region of interest" description="Disordered" evidence="4">
    <location>
        <begin position="501"/>
        <end position="531"/>
    </location>
</feature>
<name>A0AAV6FYV1_9TELE</name>
<protein>
    <recommendedName>
        <fullName evidence="5">JmjC domain-containing protein</fullName>
    </recommendedName>
</protein>
<keyword evidence="2" id="KW-0479">Metal-binding</keyword>
<dbReference type="PANTHER" id="PTHR12549:SF6">
    <property type="entry name" value="JMJC DOMAIN-CONTAINING HISTONE DEMETHYLATION PROTEIN 2C-RELATED"/>
    <property type="match status" value="1"/>
</dbReference>
<dbReference type="InterPro" id="IPR003347">
    <property type="entry name" value="JmjC_dom"/>
</dbReference>
<feature type="region of interest" description="Disordered" evidence="4">
    <location>
        <begin position="787"/>
        <end position="809"/>
    </location>
</feature>
<keyword evidence="3" id="KW-0539">Nucleus</keyword>
<dbReference type="AlphaFoldDB" id="A0AAV6FYV1"/>
<dbReference type="GO" id="GO:0031490">
    <property type="term" value="F:chromatin DNA binding"/>
    <property type="evidence" value="ECO:0007669"/>
    <property type="project" value="TreeGrafter"/>
</dbReference>
<dbReference type="Gene3D" id="2.60.120.650">
    <property type="entry name" value="Cupin"/>
    <property type="match status" value="1"/>
</dbReference>
<gene>
    <name evidence="6" type="ORF">AALO_G00232310</name>
</gene>
<proteinExistence type="predicted"/>
<dbReference type="GO" id="GO:0032454">
    <property type="term" value="F:histone H3K9 demethylase activity"/>
    <property type="evidence" value="ECO:0007669"/>
    <property type="project" value="InterPro"/>
</dbReference>
<feature type="compositionally biased region" description="Basic residues" evidence="4">
    <location>
        <begin position="1"/>
        <end position="11"/>
    </location>
</feature>
<dbReference type="GO" id="GO:0000118">
    <property type="term" value="C:histone deacetylase complex"/>
    <property type="evidence" value="ECO:0007669"/>
    <property type="project" value="TreeGrafter"/>
</dbReference>
<feature type="compositionally biased region" description="Basic and acidic residues" evidence="4">
    <location>
        <begin position="395"/>
        <end position="411"/>
    </location>
</feature>
<dbReference type="PANTHER" id="PTHR12549">
    <property type="entry name" value="JMJC DOMAIN-CONTAINING HISTONE DEMETHYLATION PROTEIN"/>
    <property type="match status" value="1"/>
</dbReference>
<feature type="compositionally biased region" description="Basic and acidic residues" evidence="4">
    <location>
        <begin position="12"/>
        <end position="31"/>
    </location>
</feature>
<evidence type="ECO:0000256" key="2">
    <source>
        <dbReference type="ARBA" id="ARBA00022723"/>
    </source>
</evidence>
<evidence type="ECO:0000256" key="3">
    <source>
        <dbReference type="ARBA" id="ARBA00023242"/>
    </source>
</evidence>
<feature type="compositionally biased region" description="Basic and acidic residues" evidence="4">
    <location>
        <begin position="502"/>
        <end position="521"/>
    </location>
</feature>
<dbReference type="SUPFAM" id="SSF51197">
    <property type="entry name" value="Clavaminate synthase-like"/>
    <property type="match status" value="1"/>
</dbReference>
<evidence type="ECO:0000259" key="5">
    <source>
        <dbReference type="PROSITE" id="PS51184"/>
    </source>
</evidence>
<dbReference type="Pfam" id="PF02373">
    <property type="entry name" value="JmjC"/>
    <property type="match status" value="1"/>
</dbReference>
<feature type="region of interest" description="Disordered" evidence="4">
    <location>
        <begin position="395"/>
        <end position="421"/>
    </location>
</feature>
<feature type="region of interest" description="Disordered" evidence="4">
    <location>
        <begin position="1"/>
        <end position="51"/>
    </location>
</feature>
<dbReference type="PROSITE" id="PS51184">
    <property type="entry name" value="JMJC"/>
    <property type="match status" value="1"/>
</dbReference>
<reference evidence="6" key="1">
    <citation type="submission" date="2020-10" db="EMBL/GenBank/DDBJ databases">
        <title>Chromosome-scale genome assembly of the Allis shad, Alosa alosa.</title>
        <authorList>
            <person name="Margot Z."/>
            <person name="Christophe K."/>
            <person name="Cabau C."/>
            <person name="Louis A."/>
            <person name="Berthelot C."/>
            <person name="Parey E."/>
            <person name="Roest Crollius H."/>
            <person name="Montfort J."/>
            <person name="Robinson-Rechavi M."/>
            <person name="Bucao C."/>
            <person name="Bouchez O."/>
            <person name="Gislard M."/>
            <person name="Lluch J."/>
            <person name="Milhes M."/>
            <person name="Lampietro C."/>
            <person name="Lopez Roques C."/>
            <person name="Donnadieu C."/>
            <person name="Braasch I."/>
            <person name="Desvignes T."/>
            <person name="Postlethwait J."/>
            <person name="Bobe J."/>
            <person name="Guiguen Y."/>
        </authorList>
    </citation>
    <scope>NUCLEOTIDE SEQUENCE</scope>
    <source>
        <strain evidence="6">M-15738</strain>
        <tissue evidence="6">Blood</tissue>
    </source>
</reference>
<comment type="subcellular location">
    <subcellularLocation>
        <location evidence="1">Nucleus</location>
    </subcellularLocation>
</comment>
<dbReference type="GO" id="GO:0003712">
    <property type="term" value="F:transcription coregulator activity"/>
    <property type="evidence" value="ECO:0007669"/>
    <property type="project" value="TreeGrafter"/>
</dbReference>
<evidence type="ECO:0000313" key="7">
    <source>
        <dbReference type="Proteomes" id="UP000823561"/>
    </source>
</evidence>
<sequence>MKRQPKPTFKKKLNEQQKKKGDSEKEEDEVKPNGTFRSAKEKTRLRMSSSNGIPRSVLKDWRKVRKLKQSGEAFLQDDACAEIGPNVQKCRECRVDRSRKSEEPNTSPVFCRFYYFRRLSYSKNGVVRVDGFSVPELSDEDAVRVWTTGVKNGNEEEEEEEEVVEEEEEVQMDLETAKHILSHIGDKFCQLVKTENTAVTWIKKDTQMVWKRAVRGVREMCDACEATLFSMHWACHKCGFVVCMDCYKARERKSARDKELYAWFRCVKNQPHDLKNLMPTQIVPSEILAELFTSMHCTREKWAIAAGCACPETHNTQNSKRAPTNGVSSVLTSGALKAKSKQPACKVEVQNKKPSGRRGRASGVSWPGDNGWAIGKLTPPESQSPLHFLADLAEQKAREEKKGGRALKPESGELVESLNGKCTDQGSTLRDLLTSTAGKLRLGSTDAGIAFAPVYNNSEQMTRPVHSMPNLLDDIIASVVENKIPASKMAKLGLKQEVMQDDEGKAKAQPIKTEDEEKPVVEQDTAPPHDWLGGDGDHQLLWLKDPSHHGNYRLFRECWRQEKPVMVSGLHKLLTPSLWKPEAFSRESSGHHGDLLNCRDGSVASGRVKEFWEGFEDMSRRPKTADGETAVHRLKDWPSGEDLITAMPSRYDDVMRNLPVPQYCDPEGSLNLASRLPTFFVRPDLGPRLSCAYGAFTTPEQSFGTVNLHAEVSDTVSVLVYVGPARGSGAPSKTAVQKRLEREDLEESVRRRLRDPTEMPGALWHIYMSRDLHRVQEFLRKVWREGGGQKGSVGTGRDAEGESDGEVEPLREGSCYLSPALRQRLQQEQGVRCRTILQFHGDAVILPAGAMHQVLNLHSCVQVSTDFVSAEHAHNSYYLTQELRTSKDLMNFEDKLQVGLTLDCTTADLSWKRRHRCLVWKTWN</sequence>
<evidence type="ECO:0000256" key="4">
    <source>
        <dbReference type="SAM" id="MobiDB-lite"/>
    </source>
</evidence>
<dbReference type="EMBL" id="JADWDJ010000018">
    <property type="protein sequence ID" value="KAG5266457.1"/>
    <property type="molecule type" value="Genomic_DNA"/>
</dbReference>
<dbReference type="Proteomes" id="UP000823561">
    <property type="component" value="Chromosome 18"/>
</dbReference>
<dbReference type="GO" id="GO:0046872">
    <property type="term" value="F:metal ion binding"/>
    <property type="evidence" value="ECO:0007669"/>
    <property type="project" value="UniProtKB-KW"/>
</dbReference>
<dbReference type="GO" id="GO:0006357">
    <property type="term" value="P:regulation of transcription by RNA polymerase II"/>
    <property type="evidence" value="ECO:0007669"/>
    <property type="project" value="TreeGrafter"/>
</dbReference>
<dbReference type="SMART" id="SM00558">
    <property type="entry name" value="JmjC"/>
    <property type="match status" value="1"/>
</dbReference>
<feature type="domain" description="JmjC" evidence="5">
    <location>
        <begin position="665"/>
        <end position="884"/>
    </location>
</feature>
<evidence type="ECO:0000313" key="6">
    <source>
        <dbReference type="EMBL" id="KAG5266457.1"/>
    </source>
</evidence>
<keyword evidence="7" id="KW-1185">Reference proteome</keyword>
<organism evidence="6 7">
    <name type="scientific">Alosa alosa</name>
    <name type="common">allis shad</name>
    <dbReference type="NCBI Taxonomy" id="278164"/>
    <lineage>
        <taxon>Eukaryota</taxon>
        <taxon>Metazoa</taxon>
        <taxon>Chordata</taxon>
        <taxon>Craniata</taxon>
        <taxon>Vertebrata</taxon>
        <taxon>Euteleostomi</taxon>
        <taxon>Actinopterygii</taxon>
        <taxon>Neopterygii</taxon>
        <taxon>Teleostei</taxon>
        <taxon>Clupei</taxon>
        <taxon>Clupeiformes</taxon>
        <taxon>Clupeoidei</taxon>
        <taxon>Clupeidae</taxon>
        <taxon>Alosa</taxon>
    </lineage>
</organism>